<dbReference type="GO" id="GO:0006401">
    <property type="term" value="P:RNA catabolic process"/>
    <property type="evidence" value="ECO:0007669"/>
    <property type="project" value="UniProtKB-ARBA"/>
</dbReference>
<name>A0A1I5Q873_9GAMM</name>
<dbReference type="Pfam" id="PF00445">
    <property type="entry name" value="Ribonuclease_T2"/>
    <property type="match status" value="1"/>
</dbReference>
<evidence type="ECO:0000256" key="2">
    <source>
        <dbReference type="RuleBase" id="RU004328"/>
    </source>
</evidence>
<proteinExistence type="inferred from homology"/>
<reference evidence="4 5" key="1">
    <citation type="submission" date="2016-10" db="EMBL/GenBank/DDBJ databases">
        <authorList>
            <person name="de Groot N.N."/>
        </authorList>
    </citation>
    <scope>NUCLEOTIDE SEQUENCE [LARGE SCALE GENOMIC DNA]</scope>
    <source>
        <strain evidence="4 5">DSM 15893</strain>
    </source>
</reference>
<dbReference type="STRING" id="1121869.SAMN03084138_02152"/>
<feature type="chain" id="PRO_5010194960" evidence="3">
    <location>
        <begin position="22"/>
        <end position="293"/>
    </location>
</feature>
<evidence type="ECO:0000313" key="4">
    <source>
        <dbReference type="EMBL" id="SFP42211.1"/>
    </source>
</evidence>
<dbReference type="InterPro" id="IPR001568">
    <property type="entry name" value="RNase_T2-like"/>
</dbReference>
<evidence type="ECO:0000256" key="3">
    <source>
        <dbReference type="SAM" id="SignalP"/>
    </source>
</evidence>
<dbReference type="Gene3D" id="3.90.730.10">
    <property type="entry name" value="Ribonuclease T2-like"/>
    <property type="match status" value="1"/>
</dbReference>
<accession>A0A1I5Q873</accession>
<dbReference type="GeneID" id="35871221"/>
<dbReference type="OrthoDB" id="4720638at2"/>
<dbReference type="AlphaFoldDB" id="A0A1I5Q873"/>
<dbReference type="InterPro" id="IPR018188">
    <property type="entry name" value="RNase_T2_His_AS_1"/>
</dbReference>
<dbReference type="GO" id="GO:0033897">
    <property type="term" value="F:ribonuclease T2 activity"/>
    <property type="evidence" value="ECO:0007669"/>
    <property type="project" value="InterPro"/>
</dbReference>
<dbReference type="GO" id="GO:0003723">
    <property type="term" value="F:RNA binding"/>
    <property type="evidence" value="ECO:0007669"/>
    <property type="project" value="InterPro"/>
</dbReference>
<sequence length="293" mass="32786">MKRLNVSFIFAAVLFSSHSLADTFTATQECPYAQRIKQLSAKGLPTLDVGTTYQTLTYNNAAKDFVRIRIDGSGDKWTKTDCGTVKENGTVKANGDGAKTKSKKYSRSDNKHVAGQFDYYKLALSYSPEFCLVKGKNQPQCSREWIVHGLWPQYNKGYPGNCDVPANMVDKINKKEIFAFMPSDYLISHEWKKHGTCSGLSRSEYYDFTGQLWNSLSLPDLSSGTFSQGEIRQAVIDKNPRLKANMIELACDEGSGPKNTLDEIRICFSKEGIAEACTEMERSCGKNVKVREL</sequence>
<organism evidence="4 5">
    <name type="scientific">Enterovibrio norvegicus DSM 15893</name>
    <dbReference type="NCBI Taxonomy" id="1121869"/>
    <lineage>
        <taxon>Bacteria</taxon>
        <taxon>Pseudomonadati</taxon>
        <taxon>Pseudomonadota</taxon>
        <taxon>Gammaproteobacteria</taxon>
        <taxon>Vibrionales</taxon>
        <taxon>Vibrionaceae</taxon>
        <taxon>Enterovibrio</taxon>
    </lineage>
</organism>
<protein>
    <submittedName>
        <fullName evidence="4">Ribonuclease I</fullName>
    </submittedName>
</protein>
<dbReference type="InterPro" id="IPR036430">
    <property type="entry name" value="RNase_T2-like_sf"/>
</dbReference>
<dbReference type="PROSITE" id="PS00531">
    <property type="entry name" value="RNASE_T2_2"/>
    <property type="match status" value="1"/>
</dbReference>
<evidence type="ECO:0000313" key="5">
    <source>
        <dbReference type="Proteomes" id="UP000182692"/>
    </source>
</evidence>
<gene>
    <name evidence="4" type="ORF">SAMN03084138_02152</name>
</gene>
<dbReference type="EMBL" id="FOWR01000014">
    <property type="protein sequence ID" value="SFP42211.1"/>
    <property type="molecule type" value="Genomic_DNA"/>
</dbReference>
<dbReference type="RefSeq" id="WP_017016475.1">
    <property type="nucleotide sequence ID" value="NZ_FOWR01000014.1"/>
</dbReference>
<dbReference type="SUPFAM" id="SSF55895">
    <property type="entry name" value="Ribonuclease Rh-like"/>
    <property type="match status" value="1"/>
</dbReference>
<dbReference type="Proteomes" id="UP000182692">
    <property type="component" value="Unassembled WGS sequence"/>
</dbReference>
<dbReference type="PROSITE" id="PS00530">
    <property type="entry name" value="RNASE_T2_1"/>
    <property type="match status" value="1"/>
</dbReference>
<feature type="signal peptide" evidence="3">
    <location>
        <begin position="1"/>
        <end position="21"/>
    </location>
</feature>
<dbReference type="PANTHER" id="PTHR11240:SF22">
    <property type="entry name" value="RIBONUCLEASE T2"/>
    <property type="match status" value="1"/>
</dbReference>
<dbReference type="InterPro" id="IPR033130">
    <property type="entry name" value="RNase_T2_His_AS_2"/>
</dbReference>
<evidence type="ECO:0000256" key="1">
    <source>
        <dbReference type="ARBA" id="ARBA00007469"/>
    </source>
</evidence>
<keyword evidence="3" id="KW-0732">Signal</keyword>
<dbReference type="PANTHER" id="PTHR11240">
    <property type="entry name" value="RIBONUCLEASE T2"/>
    <property type="match status" value="1"/>
</dbReference>
<comment type="similarity">
    <text evidence="1 2">Belongs to the RNase T2 family.</text>
</comment>